<dbReference type="AlphaFoldDB" id="A0A4Q7P1J2"/>
<proteinExistence type="predicted"/>
<name>A0A4Q7P1J2_9FLAO</name>
<reference evidence="1 2" key="1">
    <citation type="submission" date="2019-02" db="EMBL/GenBank/DDBJ databases">
        <title>Genomic Encyclopedia of Type Strains, Phase IV (KMG-IV): sequencing the most valuable type-strain genomes for metagenomic binning, comparative biology and taxonomic classification.</title>
        <authorList>
            <person name="Goeker M."/>
        </authorList>
    </citation>
    <scope>NUCLEOTIDE SEQUENCE [LARGE SCALE GENOMIC DNA]</scope>
    <source>
        <strain evidence="1 2">DSM 17196</strain>
    </source>
</reference>
<dbReference type="RefSeq" id="WP_130286707.1">
    <property type="nucleotide sequence ID" value="NZ_SGXE01000002.1"/>
</dbReference>
<protein>
    <submittedName>
        <fullName evidence="1">Uncharacterized protein</fullName>
    </submittedName>
</protein>
<dbReference type="Proteomes" id="UP000292262">
    <property type="component" value="Unassembled WGS sequence"/>
</dbReference>
<dbReference type="OrthoDB" id="980308at2"/>
<organism evidence="1 2">
    <name type="scientific">Aquimarina brevivitae</name>
    <dbReference type="NCBI Taxonomy" id="323412"/>
    <lineage>
        <taxon>Bacteria</taxon>
        <taxon>Pseudomonadati</taxon>
        <taxon>Bacteroidota</taxon>
        <taxon>Flavobacteriia</taxon>
        <taxon>Flavobacteriales</taxon>
        <taxon>Flavobacteriaceae</taxon>
        <taxon>Aquimarina</taxon>
    </lineage>
</organism>
<evidence type="ECO:0000313" key="2">
    <source>
        <dbReference type="Proteomes" id="UP000292262"/>
    </source>
</evidence>
<sequence>MKRKSGLTVIAAYFLTRIMAQDGSNIRYYEPTNLDSSLIGKYCHVDFGEESFGGRAIDTIEINVKGQKMKFYEHRKDNGFNNWFNEQYLIRVKDKNQTSTRLQNSRIDSLTTNKIYLTSVLSYYVNESPIDTITVFQHWYDRKNISKVLIKK</sequence>
<keyword evidence="2" id="KW-1185">Reference proteome</keyword>
<accession>A0A4Q7P1J2</accession>
<dbReference type="EMBL" id="SGXE01000002">
    <property type="protein sequence ID" value="RZS93584.1"/>
    <property type="molecule type" value="Genomic_DNA"/>
</dbReference>
<gene>
    <name evidence="1" type="ORF">EV197_2164</name>
</gene>
<comment type="caution">
    <text evidence="1">The sequence shown here is derived from an EMBL/GenBank/DDBJ whole genome shotgun (WGS) entry which is preliminary data.</text>
</comment>
<evidence type="ECO:0000313" key="1">
    <source>
        <dbReference type="EMBL" id="RZS93584.1"/>
    </source>
</evidence>